<accession>A0A2H3L105</accession>
<dbReference type="InterPro" id="IPR025669">
    <property type="entry name" value="AAA_dom"/>
</dbReference>
<evidence type="ECO:0000313" key="4">
    <source>
        <dbReference type="Proteomes" id="UP000220922"/>
    </source>
</evidence>
<keyword evidence="4" id="KW-1185">Reference proteome</keyword>
<proteinExistence type="inferred from homology"/>
<dbReference type="Proteomes" id="UP000220922">
    <property type="component" value="Unassembled WGS sequence"/>
</dbReference>
<dbReference type="CDD" id="cd02042">
    <property type="entry name" value="ParAB_family"/>
    <property type="match status" value="1"/>
</dbReference>
<sequence>MTVLAVAMQKGGVGKTTTALSVGVELAQAGARVLLIDLDPQSNLTQALGYDPTEIEHSVYEVLLNPTLGTSFATITTNYGVDLIPATLALAGAELTLAGRFGRELLLRTAIEETRRAYDYILVDSPPSLGVFTVNALTAADAVLVPLQAHVFALKAMPQLEETIGIVRQLNPSLRIGGIAVTMVDRRTSVNAVVEEAIRAQYGELVFQTVIPFNVKLVESPASGQPISIYATESSGAQAYRQLAQEVAARYGKR</sequence>
<dbReference type="Pfam" id="PF13614">
    <property type="entry name" value="AAA_31"/>
    <property type="match status" value="1"/>
</dbReference>
<feature type="domain" description="AAA" evidence="2">
    <location>
        <begin position="1"/>
        <end position="176"/>
    </location>
</feature>
<dbReference type="PANTHER" id="PTHR13696">
    <property type="entry name" value="P-LOOP CONTAINING NUCLEOSIDE TRIPHOSPHATE HYDROLASE"/>
    <property type="match status" value="1"/>
</dbReference>
<dbReference type="SUPFAM" id="SSF52540">
    <property type="entry name" value="P-loop containing nucleoside triphosphate hydrolases"/>
    <property type="match status" value="1"/>
</dbReference>
<dbReference type="AlphaFoldDB" id="A0A2H3L105"/>
<dbReference type="EMBL" id="LYXE01000179">
    <property type="protein sequence ID" value="PDV96827.1"/>
    <property type="molecule type" value="Genomic_DNA"/>
</dbReference>
<protein>
    <submittedName>
        <fullName evidence="3">Sporulation initiation inhibitor Soj</fullName>
    </submittedName>
</protein>
<dbReference type="OrthoDB" id="9815116at2"/>
<reference evidence="3 4" key="1">
    <citation type="submission" date="2016-05" db="EMBL/GenBank/DDBJ databases">
        <authorList>
            <person name="Lavstsen T."/>
            <person name="Jespersen J.S."/>
        </authorList>
    </citation>
    <scope>NUCLEOTIDE SEQUENCE [LARGE SCALE GENOMIC DNA]</scope>
    <source>
        <strain evidence="3 4">B7-9</strain>
    </source>
</reference>
<dbReference type="FunFam" id="3.40.50.300:FF:000285">
    <property type="entry name" value="Sporulation initiation inhibitor Soj"/>
    <property type="match status" value="1"/>
</dbReference>
<evidence type="ECO:0000313" key="3">
    <source>
        <dbReference type="EMBL" id="PDV96827.1"/>
    </source>
</evidence>
<dbReference type="PIRSF" id="PIRSF009320">
    <property type="entry name" value="Nuc_binding_HP_1000"/>
    <property type="match status" value="1"/>
</dbReference>
<evidence type="ECO:0000256" key="1">
    <source>
        <dbReference type="ARBA" id="ARBA00006976"/>
    </source>
</evidence>
<dbReference type="RefSeq" id="WP_097655088.1">
    <property type="nucleotide sequence ID" value="NZ_LYXE01000179.1"/>
</dbReference>
<dbReference type="InterPro" id="IPR050678">
    <property type="entry name" value="DNA_Partitioning_ATPase"/>
</dbReference>
<dbReference type="PANTHER" id="PTHR13696:SF52">
    <property type="entry name" value="PARA FAMILY PROTEIN CT_582"/>
    <property type="match status" value="1"/>
</dbReference>
<organism evidence="3 4">
    <name type="scientific">Candidatus Chloroploca asiatica</name>
    <dbReference type="NCBI Taxonomy" id="1506545"/>
    <lineage>
        <taxon>Bacteria</taxon>
        <taxon>Bacillati</taxon>
        <taxon>Chloroflexota</taxon>
        <taxon>Chloroflexia</taxon>
        <taxon>Chloroflexales</taxon>
        <taxon>Chloroflexineae</taxon>
        <taxon>Oscillochloridaceae</taxon>
        <taxon>Candidatus Chloroploca</taxon>
    </lineage>
</organism>
<comment type="similarity">
    <text evidence="1">Belongs to the ParA family.</text>
</comment>
<dbReference type="InterPro" id="IPR027417">
    <property type="entry name" value="P-loop_NTPase"/>
</dbReference>
<dbReference type="Gene3D" id="3.40.50.300">
    <property type="entry name" value="P-loop containing nucleotide triphosphate hydrolases"/>
    <property type="match status" value="1"/>
</dbReference>
<gene>
    <name evidence="3" type="ORF">A9Q02_20325</name>
</gene>
<name>A0A2H3L105_9CHLR</name>
<evidence type="ECO:0000259" key="2">
    <source>
        <dbReference type="Pfam" id="PF13614"/>
    </source>
</evidence>
<comment type="caution">
    <text evidence="3">The sequence shown here is derived from an EMBL/GenBank/DDBJ whole genome shotgun (WGS) entry which is preliminary data.</text>
</comment>